<dbReference type="GO" id="GO:0033499">
    <property type="term" value="P:galactose catabolic process via UDP-galactose, Leloir pathway"/>
    <property type="evidence" value="ECO:0007669"/>
    <property type="project" value="TreeGrafter"/>
</dbReference>
<accession>W0RS05</accession>
<evidence type="ECO:0000256" key="13">
    <source>
        <dbReference type="SAM" id="SignalP"/>
    </source>
</evidence>
<keyword evidence="15" id="KW-1185">Reference proteome</keyword>
<feature type="active site" description="Proton acceptor" evidence="10">
    <location>
        <position position="364"/>
    </location>
</feature>
<sequence>MTPTLVSRRLVAALLLATAPAPVALAQGGVQPNATAQTVTVTRAPFGALSDGRAVELFTLRNARGTEVRITNYGAIITSVRTRDRAGKLDDITLGYDSLAGYLRETPYFGAVVGRVANRIARGHFTLDGKTYTLAINNAPNALHGGTVGFDKVLWTAAPFQRAGAAGVVLRYLSKDGEEGYPGNLNVQVRYTLNARDELSVEYEATTDKATPVNLSQHTYWNLAGTGPSTPAHAPLPTALQHVLTIDASAYTPVDSTLIPTGQIASVAGTPFDFRTPTAVGARIGQKDTQLRYGNGYDHNWVLDRNGRTGLVHAAHVYEPTTGRTLDVSTTEPGMQFYTGNFLDGKIAGKAGRSYPFRSTVVLETQHFPDSPNHPNFPSVILRPGQTFRSQTVFAFGVQTPVHK</sequence>
<feature type="binding site" evidence="11">
    <location>
        <position position="298"/>
    </location>
    <ligand>
        <name>beta-D-galactose</name>
        <dbReference type="ChEBI" id="CHEBI:27667"/>
    </ligand>
</feature>
<dbReference type="InterPro" id="IPR015443">
    <property type="entry name" value="Aldose_1-epimerase"/>
</dbReference>
<dbReference type="SUPFAM" id="SSF74650">
    <property type="entry name" value="Galactose mutarotase-like"/>
    <property type="match status" value="1"/>
</dbReference>
<dbReference type="Proteomes" id="UP000019151">
    <property type="component" value="Plasmid 1"/>
</dbReference>
<dbReference type="InterPro" id="IPR014718">
    <property type="entry name" value="GH-type_carb-bd"/>
</dbReference>
<dbReference type="GO" id="GO:0006006">
    <property type="term" value="P:glucose metabolic process"/>
    <property type="evidence" value="ECO:0007669"/>
    <property type="project" value="TreeGrafter"/>
</dbReference>
<evidence type="ECO:0000256" key="3">
    <source>
        <dbReference type="ARBA" id="ARBA00006206"/>
    </source>
</evidence>
<comment type="catalytic activity">
    <reaction evidence="9">
        <text>alpha-D-glucose = beta-D-glucose</text>
        <dbReference type="Rhea" id="RHEA:10264"/>
        <dbReference type="ChEBI" id="CHEBI:15903"/>
        <dbReference type="ChEBI" id="CHEBI:17925"/>
        <dbReference type="EC" id="5.1.3.3"/>
    </reaction>
</comment>
<keyword evidence="14" id="KW-0614">Plasmid</keyword>
<reference evidence="14 15" key="1">
    <citation type="journal article" date="2014" name="Genome Announc.">
        <title>Genome Sequence and Methylome of Soil Bacterium Gemmatirosa kalamazoonensis KBS708T, a Member of the Rarely Cultivated Gemmatimonadetes Phylum.</title>
        <authorList>
            <person name="Debruyn J.M."/>
            <person name="Radosevich M."/>
            <person name="Wommack K.E."/>
            <person name="Polson S.W."/>
            <person name="Hauser L.J."/>
            <person name="Fawaz M.N."/>
            <person name="Korlach J."/>
            <person name="Tsai Y.C."/>
        </authorList>
    </citation>
    <scope>NUCLEOTIDE SEQUENCE [LARGE SCALE GENOMIC DNA]</scope>
    <source>
        <strain evidence="14 15">KBS708</strain>
        <plasmid evidence="15">Plasmid 1</plasmid>
    </source>
</reference>
<dbReference type="InParanoid" id="W0RS05"/>
<dbReference type="Gene3D" id="2.70.98.10">
    <property type="match status" value="1"/>
</dbReference>
<keyword evidence="13" id="KW-0732">Signal</keyword>
<dbReference type="PANTHER" id="PTHR10091">
    <property type="entry name" value="ALDOSE-1-EPIMERASE"/>
    <property type="match status" value="1"/>
</dbReference>
<comment type="similarity">
    <text evidence="3 9">Belongs to the aldose epimerase family.</text>
</comment>
<dbReference type="KEGG" id="gba:J421_4838"/>
<feature type="binding site" evidence="12">
    <location>
        <begin position="118"/>
        <end position="119"/>
    </location>
    <ligand>
        <name>beta-D-galactose</name>
        <dbReference type="ChEBI" id="CHEBI:27667"/>
    </ligand>
</feature>
<geneLocation type="plasmid" evidence="14 15">
    <name>1</name>
</geneLocation>
<evidence type="ECO:0000256" key="10">
    <source>
        <dbReference type="PIRSR" id="PIRSR005096-1"/>
    </source>
</evidence>
<dbReference type="AlphaFoldDB" id="W0RS05"/>
<evidence type="ECO:0000256" key="6">
    <source>
        <dbReference type="ARBA" id="ARBA00022553"/>
    </source>
</evidence>
<gene>
    <name evidence="14" type="ORF">J421_4838</name>
</gene>
<evidence type="ECO:0000256" key="5">
    <source>
        <dbReference type="ARBA" id="ARBA00022490"/>
    </source>
</evidence>
<keyword evidence="8 9" id="KW-0119">Carbohydrate metabolism</keyword>
<name>W0RS05_9BACT</name>
<evidence type="ECO:0000313" key="15">
    <source>
        <dbReference type="Proteomes" id="UP000019151"/>
    </source>
</evidence>
<dbReference type="InterPro" id="IPR011013">
    <property type="entry name" value="Gal_mutarotase_sf_dom"/>
</dbReference>
<feature type="chain" id="PRO_5004794519" description="Aldose 1-epimerase" evidence="13">
    <location>
        <begin position="27"/>
        <end position="404"/>
    </location>
</feature>
<dbReference type="InterPro" id="IPR047215">
    <property type="entry name" value="Galactose_mutarotase-like"/>
</dbReference>
<comment type="subunit">
    <text evidence="4">Monomer.</text>
</comment>
<comment type="pathway">
    <text evidence="2 9">Carbohydrate metabolism; hexose metabolism.</text>
</comment>
<evidence type="ECO:0000256" key="8">
    <source>
        <dbReference type="ARBA" id="ARBA00023277"/>
    </source>
</evidence>
<evidence type="ECO:0000313" key="14">
    <source>
        <dbReference type="EMBL" id="AHG92373.1"/>
    </source>
</evidence>
<dbReference type="CDD" id="cd09019">
    <property type="entry name" value="galactose_mutarotase_like"/>
    <property type="match status" value="1"/>
</dbReference>
<dbReference type="GO" id="GO:0004034">
    <property type="term" value="F:aldose 1-epimerase activity"/>
    <property type="evidence" value="ECO:0007669"/>
    <property type="project" value="UniProtKB-EC"/>
</dbReference>
<dbReference type="RefSeq" id="WP_025413717.1">
    <property type="nucleotide sequence ID" value="NZ_CP007129.1"/>
</dbReference>
<dbReference type="Pfam" id="PF01263">
    <property type="entry name" value="Aldose_epim"/>
    <property type="match status" value="1"/>
</dbReference>
<dbReference type="OrthoDB" id="9779408at2"/>
<keyword evidence="6" id="KW-0597">Phosphoprotein</keyword>
<proteinExistence type="inferred from homology"/>
<comment type="subcellular location">
    <subcellularLocation>
        <location evidence="1">Cytoplasm</location>
    </subcellularLocation>
</comment>
<feature type="active site" description="Proton donor" evidence="10">
    <location>
        <position position="218"/>
    </location>
</feature>
<evidence type="ECO:0000256" key="2">
    <source>
        <dbReference type="ARBA" id="ARBA00005028"/>
    </source>
</evidence>
<dbReference type="UniPathway" id="UPA00242"/>
<keyword evidence="7 9" id="KW-0413">Isomerase</keyword>
<feature type="signal peptide" evidence="13">
    <location>
        <begin position="1"/>
        <end position="26"/>
    </location>
</feature>
<evidence type="ECO:0000256" key="4">
    <source>
        <dbReference type="ARBA" id="ARBA00011245"/>
    </source>
</evidence>
<dbReference type="FunFam" id="2.70.98.10:FF:000003">
    <property type="entry name" value="Aldose 1-epimerase"/>
    <property type="match status" value="1"/>
</dbReference>
<evidence type="ECO:0000256" key="9">
    <source>
        <dbReference type="PIRNR" id="PIRNR005096"/>
    </source>
</evidence>
<dbReference type="PIRSF" id="PIRSF005096">
    <property type="entry name" value="GALM"/>
    <property type="match status" value="1"/>
</dbReference>
<evidence type="ECO:0000256" key="7">
    <source>
        <dbReference type="ARBA" id="ARBA00023235"/>
    </source>
</evidence>
<organism evidence="14 15">
    <name type="scientific">Gemmatirosa kalamazoonensis</name>
    <dbReference type="NCBI Taxonomy" id="861299"/>
    <lineage>
        <taxon>Bacteria</taxon>
        <taxon>Pseudomonadati</taxon>
        <taxon>Gemmatimonadota</taxon>
        <taxon>Gemmatimonadia</taxon>
        <taxon>Gemmatimonadales</taxon>
        <taxon>Gemmatimonadaceae</taxon>
        <taxon>Gemmatirosa</taxon>
    </lineage>
</organism>
<dbReference type="NCBIfam" id="NF008277">
    <property type="entry name" value="PRK11055.1"/>
    <property type="match status" value="1"/>
</dbReference>
<dbReference type="InterPro" id="IPR008183">
    <property type="entry name" value="Aldose_1/G6P_1-epimerase"/>
</dbReference>
<evidence type="ECO:0000256" key="12">
    <source>
        <dbReference type="PIRSR" id="PIRSR005096-3"/>
    </source>
</evidence>
<dbReference type="EC" id="5.1.3.3" evidence="9"/>
<protein>
    <recommendedName>
        <fullName evidence="9">Aldose 1-epimerase</fullName>
        <ecNumber evidence="9">5.1.3.3</ecNumber>
    </recommendedName>
</protein>
<dbReference type="GO" id="GO:0005737">
    <property type="term" value="C:cytoplasm"/>
    <property type="evidence" value="ECO:0007669"/>
    <property type="project" value="UniProtKB-SubCell"/>
</dbReference>
<evidence type="ECO:0000256" key="11">
    <source>
        <dbReference type="PIRSR" id="PIRSR005096-2"/>
    </source>
</evidence>
<dbReference type="PANTHER" id="PTHR10091:SF0">
    <property type="entry name" value="GALACTOSE MUTAROTASE"/>
    <property type="match status" value="1"/>
</dbReference>
<dbReference type="GO" id="GO:0030246">
    <property type="term" value="F:carbohydrate binding"/>
    <property type="evidence" value="ECO:0007669"/>
    <property type="project" value="InterPro"/>
</dbReference>
<dbReference type="HOGENOM" id="CLU_031753_2_0_0"/>
<evidence type="ECO:0000256" key="1">
    <source>
        <dbReference type="ARBA" id="ARBA00004496"/>
    </source>
</evidence>
<dbReference type="EMBL" id="CP007129">
    <property type="protein sequence ID" value="AHG92373.1"/>
    <property type="molecule type" value="Genomic_DNA"/>
</dbReference>
<dbReference type="PATRIC" id="fig|861299.3.peg.4891"/>
<feature type="binding site" evidence="12">
    <location>
        <begin position="218"/>
        <end position="220"/>
    </location>
    <ligand>
        <name>beta-D-galactose</name>
        <dbReference type="ChEBI" id="CHEBI:27667"/>
    </ligand>
</feature>
<keyword evidence="5" id="KW-0963">Cytoplasm</keyword>